<feature type="region of interest" description="Disordered" evidence="1">
    <location>
        <begin position="205"/>
        <end position="237"/>
    </location>
</feature>
<dbReference type="Proteomes" id="UP000318995">
    <property type="component" value="Unassembled WGS sequence"/>
</dbReference>
<keyword evidence="5" id="KW-1185">Reference proteome</keyword>
<feature type="region of interest" description="Disordered" evidence="1">
    <location>
        <begin position="104"/>
        <end position="147"/>
    </location>
</feature>
<dbReference type="RefSeq" id="WP_146574802.1">
    <property type="nucleotide sequence ID" value="NZ_SJPH01000005.1"/>
</dbReference>
<keyword evidence="2" id="KW-1133">Transmembrane helix</keyword>
<sequence length="443" mass="46046">MSQKFIGLDDAAEKLGVSKERLNEIREAGSLRAYRDGASWKFRTEEIDKLIEDGLPEPEPDFGLTDDDMALDVPLDKDTAASDDDLVLGVEPLAEGDDAESILLSGDDLLGGPPRPPSTIIGKSEPDEDDDLTLASESSIDDGRSPGESFAELEELELDLEAASSRILDAADIAAVAKAVEETQQVEPSGISAMDDDDDLELDLGSDLDKNADPAKTGELPSLAGMDMGGSSLTLGDDEDDDFVLGDGSDMSFSSGDSGINLAPSDSGISLDEVPLDLAGSAIGSALDLAALSAVASQRDKELQSGDSLASSDDFLLTPTADADDDEDSSQIVALDDLGSADDDDAVAFDAISDDDDDEIGGFEDVGGDFSAGVEAAPAAVGAASGAGAEFPTWIVVMLGLSLMTMTLCGVLTLDLINTMWSWREPYTVNSAIMDGLLSLIGR</sequence>
<evidence type="ECO:0000256" key="2">
    <source>
        <dbReference type="SAM" id="Phobius"/>
    </source>
</evidence>
<evidence type="ECO:0000313" key="5">
    <source>
        <dbReference type="Proteomes" id="UP000318995"/>
    </source>
</evidence>
<evidence type="ECO:0000256" key="1">
    <source>
        <dbReference type="SAM" id="MobiDB-lite"/>
    </source>
</evidence>
<feature type="domain" description="Helix-turn-helix" evidence="3">
    <location>
        <begin position="8"/>
        <end position="52"/>
    </location>
</feature>
<evidence type="ECO:0000313" key="4">
    <source>
        <dbReference type="EMBL" id="TWT42930.1"/>
    </source>
</evidence>
<protein>
    <submittedName>
        <fullName evidence="4">Helix-turn-helix domain protein</fullName>
    </submittedName>
</protein>
<proteinExistence type="predicted"/>
<evidence type="ECO:0000259" key="3">
    <source>
        <dbReference type="Pfam" id="PF12728"/>
    </source>
</evidence>
<dbReference type="OrthoDB" id="283946at2"/>
<keyword evidence="2" id="KW-0472">Membrane</keyword>
<name>A0A5C5VX08_9BACT</name>
<dbReference type="AlphaFoldDB" id="A0A5C5VX08"/>
<gene>
    <name evidence="4" type="ORF">Pla111_25680</name>
</gene>
<reference evidence="4 5" key="1">
    <citation type="submission" date="2019-02" db="EMBL/GenBank/DDBJ databases">
        <title>Deep-cultivation of Planctomycetes and their phenomic and genomic characterization uncovers novel biology.</title>
        <authorList>
            <person name="Wiegand S."/>
            <person name="Jogler M."/>
            <person name="Boedeker C."/>
            <person name="Pinto D."/>
            <person name="Vollmers J."/>
            <person name="Rivas-Marin E."/>
            <person name="Kohn T."/>
            <person name="Peeters S.H."/>
            <person name="Heuer A."/>
            <person name="Rast P."/>
            <person name="Oberbeckmann S."/>
            <person name="Bunk B."/>
            <person name="Jeske O."/>
            <person name="Meyerdierks A."/>
            <person name="Storesund J.E."/>
            <person name="Kallscheuer N."/>
            <person name="Luecker S."/>
            <person name="Lage O.M."/>
            <person name="Pohl T."/>
            <person name="Merkel B.J."/>
            <person name="Hornburger P."/>
            <person name="Mueller R.-W."/>
            <person name="Bruemmer F."/>
            <person name="Labrenz M."/>
            <person name="Spormann A.M."/>
            <person name="Op Den Camp H."/>
            <person name="Overmann J."/>
            <person name="Amann R."/>
            <person name="Jetten M.S.M."/>
            <person name="Mascher T."/>
            <person name="Medema M.H."/>
            <person name="Devos D.P."/>
            <person name="Kaster A.-K."/>
            <person name="Ovreas L."/>
            <person name="Rohde M."/>
            <person name="Galperin M.Y."/>
            <person name="Jogler C."/>
        </authorList>
    </citation>
    <scope>NUCLEOTIDE SEQUENCE [LARGE SCALE GENOMIC DNA]</scope>
    <source>
        <strain evidence="4 5">Pla111</strain>
    </source>
</reference>
<feature type="transmembrane region" description="Helical" evidence="2">
    <location>
        <begin position="394"/>
        <end position="417"/>
    </location>
</feature>
<dbReference type="Pfam" id="PF12728">
    <property type="entry name" value="HTH_17"/>
    <property type="match status" value="1"/>
</dbReference>
<accession>A0A5C5VX08</accession>
<organism evidence="4 5">
    <name type="scientific">Botrimarina hoheduenensis</name>
    <dbReference type="NCBI Taxonomy" id="2528000"/>
    <lineage>
        <taxon>Bacteria</taxon>
        <taxon>Pseudomonadati</taxon>
        <taxon>Planctomycetota</taxon>
        <taxon>Planctomycetia</taxon>
        <taxon>Pirellulales</taxon>
        <taxon>Lacipirellulaceae</taxon>
        <taxon>Botrimarina</taxon>
    </lineage>
</organism>
<dbReference type="EMBL" id="SJPH01000005">
    <property type="protein sequence ID" value="TWT42930.1"/>
    <property type="molecule type" value="Genomic_DNA"/>
</dbReference>
<comment type="caution">
    <text evidence="4">The sequence shown here is derived from an EMBL/GenBank/DDBJ whole genome shotgun (WGS) entry which is preliminary data.</text>
</comment>
<keyword evidence="2" id="KW-0812">Transmembrane</keyword>
<dbReference type="InterPro" id="IPR041657">
    <property type="entry name" value="HTH_17"/>
</dbReference>